<feature type="non-terminal residue" evidence="1">
    <location>
        <position position="1"/>
    </location>
</feature>
<proteinExistence type="predicted"/>
<reference evidence="1" key="1">
    <citation type="submission" date="2021-06" db="EMBL/GenBank/DDBJ databases">
        <authorList>
            <person name="Kallberg Y."/>
            <person name="Tangrot J."/>
            <person name="Rosling A."/>
        </authorList>
    </citation>
    <scope>NUCLEOTIDE SEQUENCE</scope>
    <source>
        <strain evidence="1">MA461A</strain>
    </source>
</reference>
<dbReference type="Proteomes" id="UP000789920">
    <property type="component" value="Unassembled WGS sequence"/>
</dbReference>
<protein>
    <submittedName>
        <fullName evidence="1">21558_t:CDS:1</fullName>
    </submittedName>
</protein>
<name>A0ACA9RXU5_9GLOM</name>
<sequence length="182" mass="21231">QDLYKQALVSTELENDSWKEINTDDIPVLQEINYEETSDEFTEEISLTRAKPIISCIIIDNDHKEIRYYNLASKGYKIDLGCVEIYLDDTTSALCRFVKLIEMVAQSENNGVKNNLLRILFSYFENFDLDLLSAQSNKLPSLFVINTVFKIKNFDFSKQQFTQKPKKYEESEKLFALEILKL</sequence>
<organism evidence="1 2">
    <name type="scientific">Racocetra persica</name>
    <dbReference type="NCBI Taxonomy" id="160502"/>
    <lineage>
        <taxon>Eukaryota</taxon>
        <taxon>Fungi</taxon>
        <taxon>Fungi incertae sedis</taxon>
        <taxon>Mucoromycota</taxon>
        <taxon>Glomeromycotina</taxon>
        <taxon>Glomeromycetes</taxon>
        <taxon>Diversisporales</taxon>
        <taxon>Gigasporaceae</taxon>
        <taxon>Racocetra</taxon>
    </lineage>
</organism>
<dbReference type="EMBL" id="CAJVQC010076546">
    <property type="protein sequence ID" value="CAG8814789.1"/>
    <property type="molecule type" value="Genomic_DNA"/>
</dbReference>
<keyword evidence="2" id="KW-1185">Reference proteome</keyword>
<gene>
    <name evidence="1" type="ORF">RPERSI_LOCUS24075</name>
</gene>
<evidence type="ECO:0000313" key="1">
    <source>
        <dbReference type="EMBL" id="CAG8814789.1"/>
    </source>
</evidence>
<comment type="caution">
    <text evidence="1">The sequence shown here is derived from an EMBL/GenBank/DDBJ whole genome shotgun (WGS) entry which is preliminary data.</text>
</comment>
<accession>A0ACA9RXU5</accession>
<evidence type="ECO:0000313" key="2">
    <source>
        <dbReference type="Proteomes" id="UP000789920"/>
    </source>
</evidence>